<keyword evidence="3" id="KW-1185">Reference proteome</keyword>
<comment type="caution">
    <text evidence="2">The sequence shown here is derived from an EMBL/GenBank/DDBJ whole genome shotgun (WGS) entry which is preliminary data.</text>
</comment>
<dbReference type="RefSeq" id="WP_204516237.1">
    <property type="nucleotide sequence ID" value="NZ_BAABIN010000009.1"/>
</dbReference>
<reference evidence="2" key="1">
    <citation type="submission" date="2021-01" db="EMBL/GenBank/DDBJ databases">
        <title>Genomic Encyclopedia of Type Strains, Phase IV (KMG-IV): sequencing the most valuable type-strain genomes for metagenomic binning, comparative biology and taxonomic classification.</title>
        <authorList>
            <person name="Goeker M."/>
        </authorList>
    </citation>
    <scope>NUCLEOTIDE SEQUENCE</scope>
    <source>
        <strain evidence="2">DSM 25523</strain>
    </source>
</reference>
<proteinExistence type="predicted"/>
<dbReference type="InterPro" id="IPR010787">
    <property type="entry name" value="DUF1385"/>
</dbReference>
<name>A0A938XQV6_9BACL</name>
<keyword evidence="1" id="KW-0472">Membrane</keyword>
<organism evidence="2 3">
    <name type="scientific">Brevibacillus fulvus</name>
    <dbReference type="NCBI Taxonomy" id="1125967"/>
    <lineage>
        <taxon>Bacteria</taxon>
        <taxon>Bacillati</taxon>
        <taxon>Bacillota</taxon>
        <taxon>Bacilli</taxon>
        <taxon>Bacillales</taxon>
        <taxon>Paenibacillaceae</taxon>
        <taxon>Brevibacillus</taxon>
    </lineage>
</organism>
<gene>
    <name evidence="2" type="ORF">JOD01_000059</name>
</gene>
<feature type="transmembrane region" description="Helical" evidence="1">
    <location>
        <begin position="158"/>
        <end position="175"/>
    </location>
</feature>
<dbReference type="Proteomes" id="UP000717624">
    <property type="component" value="Unassembled WGS sequence"/>
</dbReference>
<evidence type="ECO:0000256" key="1">
    <source>
        <dbReference type="SAM" id="Phobius"/>
    </source>
</evidence>
<sequence length="221" mass="25685">MIMGISFGRGVFFHNREILACAEIKRGVIHVWAEKMTIWTLLKMWHRILFAHPWYYNVFHLLLLLYVSYAVWQGHGPVDPTWVLVYMAGFHFVFPKRLKRFHGAEHKVFSYPGEKKLEALAEIQQASIVNEGCSTNMVTCFFLAFLLTIWFLPLDWSIGAGAVAMLAWIAGDKYLRRALPFIFPLSAFLQKHVTTKEPQRMHLETAIRSYQMFVSSCQRLA</sequence>
<evidence type="ECO:0000313" key="3">
    <source>
        <dbReference type="Proteomes" id="UP000717624"/>
    </source>
</evidence>
<feature type="transmembrane region" description="Helical" evidence="1">
    <location>
        <begin position="54"/>
        <end position="72"/>
    </location>
</feature>
<keyword evidence="1" id="KW-0812">Transmembrane</keyword>
<protein>
    <recommendedName>
        <fullName evidence="4">DUF1385 domain-containing protein</fullName>
    </recommendedName>
</protein>
<dbReference type="Pfam" id="PF07136">
    <property type="entry name" value="DUF1385"/>
    <property type="match status" value="1"/>
</dbReference>
<accession>A0A938XQV6</accession>
<keyword evidence="1" id="KW-1133">Transmembrane helix</keyword>
<dbReference type="AlphaFoldDB" id="A0A938XQV6"/>
<dbReference type="EMBL" id="JAFBEB010000001">
    <property type="protein sequence ID" value="MBM7588473.1"/>
    <property type="molecule type" value="Genomic_DNA"/>
</dbReference>
<evidence type="ECO:0000313" key="2">
    <source>
        <dbReference type="EMBL" id="MBM7588473.1"/>
    </source>
</evidence>
<evidence type="ECO:0008006" key="4">
    <source>
        <dbReference type="Google" id="ProtNLM"/>
    </source>
</evidence>